<sequence length="149" mass="17239">MGFPVRNKRPKLNFDIYLIPRVITQEVYKKSKLVAGTLAGGPPVATAEHLVLLTPLTPRLTSRLERKTNRFKAQTLDSVQKRIGSEMDRIGSLAMDFEDFEVFMPNESTRCPSNRFLRDRNLHFQSKFPPIPLPYQHLILYQVHTTYHS</sequence>
<evidence type="ECO:0000313" key="2">
    <source>
        <dbReference type="Proteomes" id="UP001341840"/>
    </source>
</evidence>
<dbReference type="EMBL" id="JASCZI010151337">
    <property type="protein sequence ID" value="MED6172150.1"/>
    <property type="molecule type" value="Genomic_DNA"/>
</dbReference>
<keyword evidence="2" id="KW-1185">Reference proteome</keyword>
<accession>A0ABU6VHG8</accession>
<organism evidence="1 2">
    <name type="scientific">Stylosanthes scabra</name>
    <dbReference type="NCBI Taxonomy" id="79078"/>
    <lineage>
        <taxon>Eukaryota</taxon>
        <taxon>Viridiplantae</taxon>
        <taxon>Streptophyta</taxon>
        <taxon>Embryophyta</taxon>
        <taxon>Tracheophyta</taxon>
        <taxon>Spermatophyta</taxon>
        <taxon>Magnoliopsida</taxon>
        <taxon>eudicotyledons</taxon>
        <taxon>Gunneridae</taxon>
        <taxon>Pentapetalae</taxon>
        <taxon>rosids</taxon>
        <taxon>fabids</taxon>
        <taxon>Fabales</taxon>
        <taxon>Fabaceae</taxon>
        <taxon>Papilionoideae</taxon>
        <taxon>50 kb inversion clade</taxon>
        <taxon>dalbergioids sensu lato</taxon>
        <taxon>Dalbergieae</taxon>
        <taxon>Pterocarpus clade</taxon>
        <taxon>Stylosanthes</taxon>
    </lineage>
</organism>
<name>A0ABU6VHG8_9FABA</name>
<protein>
    <submittedName>
        <fullName evidence="1">Uncharacterized protein</fullName>
    </submittedName>
</protein>
<dbReference type="Proteomes" id="UP001341840">
    <property type="component" value="Unassembled WGS sequence"/>
</dbReference>
<reference evidence="1 2" key="1">
    <citation type="journal article" date="2023" name="Plants (Basel)">
        <title>Bridging the Gap: Combining Genomics and Transcriptomics Approaches to Understand Stylosanthes scabra, an Orphan Legume from the Brazilian Caatinga.</title>
        <authorList>
            <person name="Ferreira-Neto J.R.C."/>
            <person name="da Silva M.D."/>
            <person name="Binneck E."/>
            <person name="de Melo N.F."/>
            <person name="da Silva R.H."/>
            <person name="de Melo A.L.T.M."/>
            <person name="Pandolfi V."/>
            <person name="Bustamante F.O."/>
            <person name="Brasileiro-Vidal A.C."/>
            <person name="Benko-Iseppon A.M."/>
        </authorList>
    </citation>
    <scope>NUCLEOTIDE SEQUENCE [LARGE SCALE GENOMIC DNA]</scope>
    <source>
        <tissue evidence="1">Leaves</tissue>
    </source>
</reference>
<proteinExistence type="predicted"/>
<evidence type="ECO:0000313" key="1">
    <source>
        <dbReference type="EMBL" id="MED6172150.1"/>
    </source>
</evidence>
<gene>
    <name evidence="1" type="ORF">PIB30_047370</name>
</gene>
<comment type="caution">
    <text evidence="1">The sequence shown here is derived from an EMBL/GenBank/DDBJ whole genome shotgun (WGS) entry which is preliminary data.</text>
</comment>